<reference evidence="2" key="1">
    <citation type="submission" date="2020-02" db="EMBL/GenBank/DDBJ databases">
        <authorList>
            <person name="Meier V. D."/>
        </authorList>
    </citation>
    <scope>NUCLEOTIDE SEQUENCE</scope>
    <source>
        <strain evidence="2">AVDCRST_MAG17</strain>
    </source>
</reference>
<feature type="domain" description="Enoyl reductase (ER)" evidence="1">
    <location>
        <begin position="11"/>
        <end position="319"/>
    </location>
</feature>
<protein>
    <submittedName>
        <fullName evidence="2">Alcohol dehydrogenase</fullName>
        <ecNumber evidence="2">1.1.1.1</ecNumber>
    </submittedName>
</protein>
<dbReference type="GO" id="GO:0008270">
    <property type="term" value="F:zinc ion binding"/>
    <property type="evidence" value="ECO:0007669"/>
    <property type="project" value="InterPro"/>
</dbReference>
<dbReference type="EMBL" id="CADCVV010000183">
    <property type="protein sequence ID" value="CAA9515117.1"/>
    <property type="molecule type" value="Genomic_DNA"/>
</dbReference>
<gene>
    <name evidence="2" type="ORF">AVDCRST_MAG17-2232</name>
</gene>
<dbReference type="SMART" id="SM00829">
    <property type="entry name" value="PKS_ER"/>
    <property type="match status" value="1"/>
</dbReference>
<organism evidence="2">
    <name type="scientific">uncultured Solirubrobacterales bacterium</name>
    <dbReference type="NCBI Taxonomy" id="768556"/>
    <lineage>
        <taxon>Bacteria</taxon>
        <taxon>Bacillati</taxon>
        <taxon>Actinomycetota</taxon>
        <taxon>Thermoleophilia</taxon>
        <taxon>Solirubrobacterales</taxon>
        <taxon>environmental samples</taxon>
    </lineage>
</organism>
<sequence length="323" mass="33974">MRALRVTALDGPDALELGDAPEPEAGEGVLIDVEAAGVAFPDLLLTRGEYQLKPEPPFVPGAEIAGTVRSAGEGTGFSAGDRVMAVTLLNGFAERASSPPHLTFPIPESFSTEQAAGFVLNYHTAHFALRHRGRLREGETVLVHGAAGGVGTATIQVAKGSGARVTAVVSSDVKEDVARRAGADEVVRSDGDWRGEVKRLTDGRGVDVVMDPVGGDRFGDSLRSLAPEGRLLVVGFAEGEIPTVSVNRLLLRNVDLVGVAWGAFVMDKPDLCREIAEDLERMAAGGAVDPIVDDVYPLEDGARAVRQLDERGALGKIVLRVAN</sequence>
<dbReference type="PROSITE" id="PS01162">
    <property type="entry name" value="QOR_ZETA_CRYSTAL"/>
    <property type="match status" value="1"/>
</dbReference>
<dbReference type="Pfam" id="PF00107">
    <property type="entry name" value="ADH_zinc_N"/>
    <property type="match status" value="1"/>
</dbReference>
<proteinExistence type="predicted"/>
<dbReference type="CDD" id="cd08241">
    <property type="entry name" value="QOR1"/>
    <property type="match status" value="1"/>
</dbReference>
<dbReference type="AlphaFoldDB" id="A0A6J4T6G8"/>
<dbReference type="InterPro" id="IPR036291">
    <property type="entry name" value="NAD(P)-bd_dom_sf"/>
</dbReference>
<dbReference type="SUPFAM" id="SSF50129">
    <property type="entry name" value="GroES-like"/>
    <property type="match status" value="1"/>
</dbReference>
<dbReference type="GO" id="GO:0004022">
    <property type="term" value="F:alcohol dehydrogenase (NAD+) activity"/>
    <property type="evidence" value="ECO:0007669"/>
    <property type="project" value="UniProtKB-EC"/>
</dbReference>
<dbReference type="SUPFAM" id="SSF51735">
    <property type="entry name" value="NAD(P)-binding Rossmann-fold domains"/>
    <property type="match status" value="1"/>
</dbReference>
<dbReference type="Pfam" id="PF08240">
    <property type="entry name" value="ADH_N"/>
    <property type="match status" value="1"/>
</dbReference>
<dbReference type="InterPro" id="IPR051397">
    <property type="entry name" value="Zn-ADH-like_protein"/>
</dbReference>
<accession>A0A6J4T6G8</accession>
<name>A0A6J4T6G8_9ACTN</name>
<dbReference type="InterPro" id="IPR011032">
    <property type="entry name" value="GroES-like_sf"/>
</dbReference>
<evidence type="ECO:0000313" key="2">
    <source>
        <dbReference type="EMBL" id="CAA9515117.1"/>
    </source>
</evidence>
<dbReference type="PANTHER" id="PTHR43677">
    <property type="entry name" value="SHORT-CHAIN DEHYDROGENASE/REDUCTASE"/>
    <property type="match status" value="1"/>
</dbReference>
<dbReference type="PANTHER" id="PTHR43677:SF4">
    <property type="entry name" value="QUINONE OXIDOREDUCTASE-LIKE PROTEIN 2"/>
    <property type="match status" value="1"/>
</dbReference>
<dbReference type="InterPro" id="IPR002364">
    <property type="entry name" value="Quin_OxRdtase/zeta-crystal_CS"/>
</dbReference>
<dbReference type="InterPro" id="IPR013149">
    <property type="entry name" value="ADH-like_C"/>
</dbReference>
<evidence type="ECO:0000259" key="1">
    <source>
        <dbReference type="SMART" id="SM00829"/>
    </source>
</evidence>
<dbReference type="Gene3D" id="3.90.180.10">
    <property type="entry name" value="Medium-chain alcohol dehydrogenases, catalytic domain"/>
    <property type="match status" value="1"/>
</dbReference>
<dbReference type="EC" id="1.1.1.1" evidence="2"/>
<dbReference type="InterPro" id="IPR013154">
    <property type="entry name" value="ADH-like_N"/>
</dbReference>
<dbReference type="Gene3D" id="3.40.50.720">
    <property type="entry name" value="NAD(P)-binding Rossmann-like Domain"/>
    <property type="match status" value="1"/>
</dbReference>
<keyword evidence="2" id="KW-0560">Oxidoreductase</keyword>
<dbReference type="InterPro" id="IPR020843">
    <property type="entry name" value="ER"/>
</dbReference>